<keyword evidence="3" id="KW-1185">Reference proteome</keyword>
<reference evidence="2 3" key="1">
    <citation type="submission" date="2024-01" db="EMBL/GenBank/DDBJ databases">
        <authorList>
            <person name="Allen C."/>
            <person name="Tagirdzhanova G."/>
        </authorList>
    </citation>
    <scope>NUCLEOTIDE SEQUENCE [LARGE SCALE GENOMIC DNA]</scope>
    <source>
        <strain evidence="2 3">CBS 573.63</strain>
    </source>
</reference>
<evidence type="ECO:0008006" key="4">
    <source>
        <dbReference type="Google" id="ProtNLM"/>
    </source>
</evidence>
<gene>
    <name evidence="2" type="ORF">SEPCBS57363_002940</name>
</gene>
<feature type="chain" id="PRO_5046301054" description="Peptidase M24 domain-containing protein" evidence="1">
    <location>
        <begin position="19"/>
        <end position="504"/>
    </location>
</feature>
<organism evidence="2 3">
    <name type="scientific">Sporothrix epigloea</name>
    <dbReference type="NCBI Taxonomy" id="1892477"/>
    <lineage>
        <taxon>Eukaryota</taxon>
        <taxon>Fungi</taxon>
        <taxon>Dikarya</taxon>
        <taxon>Ascomycota</taxon>
        <taxon>Pezizomycotina</taxon>
        <taxon>Sordariomycetes</taxon>
        <taxon>Sordariomycetidae</taxon>
        <taxon>Ophiostomatales</taxon>
        <taxon>Ophiostomataceae</taxon>
        <taxon>Sporothrix</taxon>
    </lineage>
</organism>
<evidence type="ECO:0000256" key="1">
    <source>
        <dbReference type="SAM" id="SignalP"/>
    </source>
</evidence>
<accession>A0ABP0DIP4</accession>
<dbReference type="EMBL" id="CAWUOM010000042">
    <property type="protein sequence ID" value="CAK7268131.1"/>
    <property type="molecule type" value="Genomic_DNA"/>
</dbReference>
<evidence type="ECO:0000313" key="2">
    <source>
        <dbReference type="EMBL" id="CAK7268131.1"/>
    </source>
</evidence>
<dbReference type="SUPFAM" id="SSF55920">
    <property type="entry name" value="Creatinase/aminopeptidase"/>
    <property type="match status" value="1"/>
</dbReference>
<protein>
    <recommendedName>
        <fullName evidence="4">Peptidase M24 domain-containing protein</fullName>
    </recommendedName>
</protein>
<comment type="caution">
    <text evidence="2">The sequence shown here is derived from an EMBL/GenBank/DDBJ whole genome shotgun (WGS) entry which is preliminary data.</text>
</comment>
<dbReference type="InterPro" id="IPR036005">
    <property type="entry name" value="Creatinase/aminopeptidase-like"/>
</dbReference>
<proteinExistence type="predicted"/>
<sequence>MQLLSGCLLAWSALTVVAVTSVSSSTTSSSSPLTPQYHTLPSLRDQAAIQDVWTAERKNIIPHLLRKHGVAAWLMSQREYVEDTVFWSLKQATQFSARRRTTILYVAGNASAPLAAAQTARTKVLVDAGSKRTATEFYWIDNTPALWPELRAVLEAADPSSIAINAAEDVAFSSGMHAGELAAVRRGLGDALAARLVDDVPLLAVEFVATMVPSRLDWYRRLQETAWAVIAEAFSARVVTPGLTTTADVEWWMRDRLQAQNMSTWFHPSVSVLGSGDEPFVAAVNDNDKPRMETEREMSGSPTIQYGDMLHVDFGITAMGLNTDTQHLGYVVPPLGHPLRTTADHELVPVGFRKGLAAGNRLQDLVRHAMSQSIGRSGNDILRECRTVMDRNGWQGRLYSHPIGDWGHAAGTLIGMTNLQDGVPVLGEMPLFANMYYSVELSAEVFVDKINATVIFPLEEDVYWNTTTSSFEWVFGRQEQFHLVMPADPESIITPKTLAGTGEL</sequence>
<dbReference type="Proteomes" id="UP001642501">
    <property type="component" value="Unassembled WGS sequence"/>
</dbReference>
<name>A0ABP0DIP4_9PEZI</name>
<feature type="signal peptide" evidence="1">
    <location>
        <begin position="1"/>
        <end position="18"/>
    </location>
</feature>
<keyword evidence="1" id="KW-0732">Signal</keyword>
<dbReference type="Gene3D" id="3.90.230.10">
    <property type="entry name" value="Creatinase/methionine aminopeptidase superfamily"/>
    <property type="match status" value="1"/>
</dbReference>
<evidence type="ECO:0000313" key="3">
    <source>
        <dbReference type="Proteomes" id="UP001642501"/>
    </source>
</evidence>